<proteinExistence type="predicted"/>
<gene>
    <name evidence="2" type="ORF">C8N24_4205</name>
</gene>
<evidence type="ECO:0000313" key="3">
    <source>
        <dbReference type="Proteomes" id="UP000278962"/>
    </source>
</evidence>
<feature type="signal peptide" evidence="1">
    <location>
        <begin position="1"/>
        <end position="25"/>
    </location>
</feature>
<dbReference type="AlphaFoldDB" id="A0A660KYP4"/>
<reference evidence="2 3" key="1">
    <citation type="submission" date="2018-10" db="EMBL/GenBank/DDBJ databases">
        <title>Genomic Encyclopedia of Archaeal and Bacterial Type Strains, Phase II (KMG-II): from individual species to whole genera.</title>
        <authorList>
            <person name="Goeker M."/>
        </authorList>
    </citation>
    <scope>NUCLEOTIDE SEQUENCE [LARGE SCALE GENOMIC DNA]</scope>
    <source>
        <strain evidence="2 3">DSM 14954</strain>
    </source>
</reference>
<evidence type="ECO:0000256" key="1">
    <source>
        <dbReference type="SAM" id="SignalP"/>
    </source>
</evidence>
<feature type="chain" id="PRO_5024952822" evidence="1">
    <location>
        <begin position="26"/>
        <end position="139"/>
    </location>
</feature>
<evidence type="ECO:0000313" key="2">
    <source>
        <dbReference type="EMBL" id="RKQ86195.1"/>
    </source>
</evidence>
<comment type="caution">
    <text evidence="2">The sequence shown here is derived from an EMBL/GenBank/DDBJ whole genome shotgun (WGS) entry which is preliminary data.</text>
</comment>
<name>A0A660KYP4_9ACTN</name>
<keyword evidence="3" id="KW-1185">Reference proteome</keyword>
<keyword evidence="1" id="KW-0732">Signal</keyword>
<protein>
    <submittedName>
        <fullName evidence="2">Uncharacterized protein</fullName>
    </submittedName>
</protein>
<sequence length="139" mass="14951">MIRHLLKHPIAWLALFVSLGGTSYAANTVIAPAPSTGPTTAYASIWFVNHNQRERHLEGDKSSGITEANLSYGADNTICLDGLPKPPRNLQVTSQDLKFVTAQLAPPNGACAGKQARISFYYANGTPTIYGTFFLTVIA</sequence>
<organism evidence="2 3">
    <name type="scientific">Solirubrobacter pauli</name>
    <dbReference type="NCBI Taxonomy" id="166793"/>
    <lineage>
        <taxon>Bacteria</taxon>
        <taxon>Bacillati</taxon>
        <taxon>Actinomycetota</taxon>
        <taxon>Thermoleophilia</taxon>
        <taxon>Solirubrobacterales</taxon>
        <taxon>Solirubrobacteraceae</taxon>
        <taxon>Solirubrobacter</taxon>
    </lineage>
</organism>
<dbReference type="EMBL" id="RBIL01000002">
    <property type="protein sequence ID" value="RKQ86195.1"/>
    <property type="molecule type" value="Genomic_DNA"/>
</dbReference>
<dbReference type="Proteomes" id="UP000278962">
    <property type="component" value="Unassembled WGS sequence"/>
</dbReference>
<accession>A0A660KYP4</accession>
<dbReference type="RefSeq" id="WP_121253728.1">
    <property type="nucleotide sequence ID" value="NZ_RBIL01000002.1"/>
</dbReference>